<dbReference type="SMART" id="SM00233">
    <property type="entry name" value="PH"/>
    <property type="match status" value="1"/>
</dbReference>
<dbReference type="Gene3D" id="2.30.29.30">
    <property type="entry name" value="Pleckstrin-homology domain (PH domain)/Phosphotyrosine-binding domain (PTB)"/>
    <property type="match status" value="1"/>
</dbReference>
<dbReference type="Gene3D" id="1.20.1270.60">
    <property type="entry name" value="Arfaptin homology (AH) domain/BAR domain"/>
    <property type="match status" value="1"/>
</dbReference>
<dbReference type="GO" id="GO:0005096">
    <property type="term" value="F:GTPase activator activity"/>
    <property type="evidence" value="ECO:0007669"/>
    <property type="project" value="UniProtKB-KW"/>
</dbReference>
<evidence type="ECO:0000259" key="8">
    <source>
        <dbReference type="PROSITE" id="PS50238"/>
    </source>
</evidence>
<evidence type="ECO:0000256" key="3">
    <source>
        <dbReference type="PROSITE-ProRule" id="PRU00192"/>
    </source>
</evidence>
<proteinExistence type="predicted"/>
<evidence type="ECO:0000256" key="2">
    <source>
        <dbReference type="ARBA" id="ARBA00022468"/>
    </source>
</evidence>
<dbReference type="PROSITE" id="PS50238">
    <property type="entry name" value="RHOGAP"/>
    <property type="match status" value="1"/>
</dbReference>
<feature type="compositionally biased region" description="Pro residues" evidence="5">
    <location>
        <begin position="637"/>
        <end position="647"/>
    </location>
</feature>
<dbReference type="SUPFAM" id="SSF50729">
    <property type="entry name" value="PH domain-like"/>
    <property type="match status" value="1"/>
</dbReference>
<dbReference type="SUPFAM" id="SSF48350">
    <property type="entry name" value="GTPase activation domain, GAP"/>
    <property type="match status" value="1"/>
</dbReference>
<reference evidence="9 10" key="1">
    <citation type="submission" date="2024-04" db="EMBL/GenBank/DDBJ databases">
        <authorList>
            <person name="Rising A."/>
            <person name="Reimegard J."/>
            <person name="Sonavane S."/>
            <person name="Akerstrom W."/>
            <person name="Nylinder S."/>
            <person name="Hedman E."/>
            <person name="Kallberg Y."/>
        </authorList>
    </citation>
    <scope>NUCLEOTIDE SEQUENCE [LARGE SCALE GENOMIC DNA]</scope>
</reference>
<keyword evidence="1 3" id="KW-0728">SH3 domain</keyword>
<dbReference type="SMART" id="SM00326">
    <property type="entry name" value="SH3"/>
    <property type="match status" value="1"/>
</dbReference>
<evidence type="ECO:0000256" key="5">
    <source>
        <dbReference type="SAM" id="MobiDB-lite"/>
    </source>
</evidence>
<feature type="compositionally biased region" description="Low complexity" evidence="5">
    <location>
        <begin position="662"/>
        <end position="678"/>
    </location>
</feature>
<evidence type="ECO:0000313" key="9">
    <source>
        <dbReference type="EMBL" id="CAL1273665.1"/>
    </source>
</evidence>
<dbReference type="Pfam" id="PF00620">
    <property type="entry name" value="RhoGAP"/>
    <property type="match status" value="1"/>
</dbReference>
<dbReference type="PANTHER" id="PTHR12552">
    <property type="entry name" value="OLIGOPHRENIN 1"/>
    <property type="match status" value="1"/>
</dbReference>
<dbReference type="InterPro" id="IPR047234">
    <property type="entry name" value="GRAF_fam"/>
</dbReference>
<dbReference type="Pfam" id="PF00169">
    <property type="entry name" value="PH"/>
    <property type="match status" value="1"/>
</dbReference>
<dbReference type="PANTHER" id="PTHR12552:SF1">
    <property type="entry name" value="RHO GTPASE-ACTIVATING PROTEIN GRAF"/>
    <property type="match status" value="1"/>
</dbReference>
<dbReference type="GO" id="GO:0007165">
    <property type="term" value="P:signal transduction"/>
    <property type="evidence" value="ECO:0007669"/>
    <property type="project" value="InterPro"/>
</dbReference>
<keyword evidence="10" id="KW-1185">Reference proteome</keyword>
<dbReference type="InterPro" id="IPR000198">
    <property type="entry name" value="RhoGAP_dom"/>
</dbReference>
<evidence type="ECO:0000259" key="7">
    <source>
        <dbReference type="PROSITE" id="PS50003"/>
    </source>
</evidence>
<dbReference type="InterPro" id="IPR001849">
    <property type="entry name" value="PH_domain"/>
</dbReference>
<feature type="domain" description="PH" evidence="7">
    <location>
        <begin position="326"/>
        <end position="427"/>
    </location>
</feature>
<dbReference type="Pfam" id="PF16746">
    <property type="entry name" value="BAR_3"/>
    <property type="match status" value="1"/>
</dbReference>
<evidence type="ECO:0008006" key="11">
    <source>
        <dbReference type="Google" id="ProtNLM"/>
    </source>
</evidence>
<feature type="domain" description="SH3" evidence="6">
    <location>
        <begin position="798"/>
        <end position="857"/>
    </location>
</feature>
<organism evidence="9 10">
    <name type="scientific">Larinioides sclopetarius</name>
    <dbReference type="NCBI Taxonomy" id="280406"/>
    <lineage>
        <taxon>Eukaryota</taxon>
        <taxon>Metazoa</taxon>
        <taxon>Ecdysozoa</taxon>
        <taxon>Arthropoda</taxon>
        <taxon>Chelicerata</taxon>
        <taxon>Arachnida</taxon>
        <taxon>Araneae</taxon>
        <taxon>Araneomorphae</taxon>
        <taxon>Entelegynae</taxon>
        <taxon>Araneoidea</taxon>
        <taxon>Araneidae</taxon>
        <taxon>Larinioides</taxon>
    </lineage>
</organism>
<feature type="region of interest" description="Disordered" evidence="5">
    <location>
        <begin position="723"/>
        <end position="744"/>
    </location>
</feature>
<dbReference type="CDD" id="cd01249">
    <property type="entry name" value="BAR-PH_GRAF_family"/>
    <property type="match status" value="1"/>
</dbReference>
<dbReference type="CDD" id="cd07602">
    <property type="entry name" value="BAR_RhoGAP_OPHN1-like"/>
    <property type="match status" value="1"/>
</dbReference>
<sequence>RIWQVCVEVVDKTFTGSALPSHKRVFPVEIVCCVSNLFSISHDLVLQHILIMGLLPLEYTDCLTDTPHYRENLRAHEKELERTSLAIKGLIKEVKDLLAAAKTLSKVQRSLASTLMNFQLDCIGSSQTDDEIIIAGSLKEFGRLLCVIEDERERMLDRAEDTLIIPIENFRKENIGAAKEGKKKFDKETAKFCQSLERHLNLSTKKGENHLLEILHGKSKQEADASLEMEQRHFFQASLEYASLLTKIQEKKKFEFVETILSFMVGMMTFYHQGYETANEFKPFMTDLQRRLQRTRENFAATDSEAEQLKKKTLEKAQDPGVLNKMYTRQGYLFLMEKKALGSTWTKHFCQYQKYQKKFSMMPYSQTVGKIMNGETITVKECIGNDSIDKRFCFDIIPEDKSIIFTFQALSDEDRRLWLDAMDGKELTHSSSGKNLKQDGFSLDETGFAFVQWCINFIESKGLLDQGLYRLVGVNSKVAKLTQVALENKGSNLPSLDEDEYELKTVTSALKNFFRNLPEPLLTFRLHGAFIAAAKQENKALRINNIHALVHSLPKPNFRMLEILINHLCKIAKLSDKNLMTVSNLGICFGPTLLRPEEETVAAIMEIKFGNVVVEILIENFEKIFKSVPDADSIRRQPPPYIPPPQPLRKDGHQSPPLTHFSPNRSSSVEPFSSRSNPQNLSNFSPIPTSPAHSIPYSNSSSDQKPRAGLVLFNPMWNNGLPLNSSTESLTNRTGPPPRPPLPEPKNYIYPSTWSTEPGSHRVSNLNASNISSQEYFANEEILPNSPLCGSPANVLVNTGRKVRTLYACRGENEMELSFEPNEVIYNVTPSQEPGWIRGTLKGKTGLVPENYVEYFS</sequence>
<gene>
    <name evidence="9" type="ORF">LARSCL_LOCUS7022</name>
</gene>
<accession>A0AAV1ZP33</accession>
<feature type="compositionally biased region" description="Polar residues" evidence="5">
    <location>
        <begin position="723"/>
        <end position="734"/>
    </location>
</feature>
<feature type="non-terminal residue" evidence="9">
    <location>
        <position position="1"/>
    </location>
</feature>
<dbReference type="FunFam" id="1.10.555.10:FF:000006">
    <property type="entry name" value="Rho GTPase activating protein 26"/>
    <property type="match status" value="1"/>
</dbReference>
<dbReference type="InterPro" id="IPR008936">
    <property type="entry name" value="Rho_GTPase_activation_prot"/>
</dbReference>
<dbReference type="InterPro" id="IPR036028">
    <property type="entry name" value="SH3-like_dom_sf"/>
</dbReference>
<evidence type="ECO:0000256" key="1">
    <source>
        <dbReference type="ARBA" id="ARBA00022443"/>
    </source>
</evidence>
<dbReference type="GO" id="GO:0005737">
    <property type="term" value="C:cytoplasm"/>
    <property type="evidence" value="ECO:0007669"/>
    <property type="project" value="InterPro"/>
</dbReference>
<dbReference type="PROSITE" id="PS50003">
    <property type="entry name" value="PH_DOMAIN"/>
    <property type="match status" value="1"/>
</dbReference>
<dbReference type="InterPro" id="IPR027267">
    <property type="entry name" value="AH/BAR_dom_sf"/>
</dbReference>
<dbReference type="EMBL" id="CAXIEN010000069">
    <property type="protein sequence ID" value="CAL1273665.1"/>
    <property type="molecule type" value="Genomic_DNA"/>
</dbReference>
<dbReference type="PROSITE" id="PS50002">
    <property type="entry name" value="SH3"/>
    <property type="match status" value="1"/>
</dbReference>
<dbReference type="SUPFAM" id="SSF103657">
    <property type="entry name" value="BAR/IMD domain-like"/>
    <property type="match status" value="1"/>
</dbReference>
<dbReference type="Gene3D" id="2.30.30.40">
    <property type="entry name" value="SH3 Domains"/>
    <property type="match status" value="1"/>
</dbReference>
<dbReference type="FunFam" id="1.20.1270.60:FF:000001">
    <property type="entry name" value="Rho GTPase-activating protein 26"/>
    <property type="match status" value="1"/>
</dbReference>
<keyword evidence="2" id="KW-0343">GTPase activation</keyword>
<dbReference type="InterPro" id="IPR004148">
    <property type="entry name" value="BAR_dom"/>
</dbReference>
<feature type="compositionally biased region" description="Pro residues" evidence="5">
    <location>
        <begin position="735"/>
        <end position="744"/>
    </location>
</feature>
<dbReference type="InterPro" id="IPR047225">
    <property type="entry name" value="PH_GRAF"/>
</dbReference>
<dbReference type="Pfam" id="PF14604">
    <property type="entry name" value="SH3_9"/>
    <property type="match status" value="1"/>
</dbReference>
<dbReference type="InterPro" id="IPR011993">
    <property type="entry name" value="PH-like_dom_sf"/>
</dbReference>
<feature type="region of interest" description="Disordered" evidence="5">
    <location>
        <begin position="632"/>
        <end position="704"/>
    </location>
</feature>
<evidence type="ECO:0000313" key="10">
    <source>
        <dbReference type="Proteomes" id="UP001497382"/>
    </source>
</evidence>
<dbReference type="AlphaFoldDB" id="A0AAV1ZP33"/>
<evidence type="ECO:0000256" key="4">
    <source>
        <dbReference type="SAM" id="Coils"/>
    </source>
</evidence>
<feature type="coiled-coil region" evidence="4">
    <location>
        <begin position="285"/>
        <end position="312"/>
    </location>
</feature>
<feature type="domain" description="Rho-GAP" evidence="8">
    <location>
        <begin position="441"/>
        <end position="625"/>
    </location>
</feature>
<name>A0AAV1ZP33_9ARAC</name>
<evidence type="ECO:0000259" key="6">
    <source>
        <dbReference type="PROSITE" id="PS50002"/>
    </source>
</evidence>
<dbReference type="CDD" id="cd11882">
    <property type="entry name" value="SH3_GRAF-like"/>
    <property type="match status" value="1"/>
</dbReference>
<dbReference type="SUPFAM" id="SSF50044">
    <property type="entry name" value="SH3-domain"/>
    <property type="match status" value="1"/>
</dbReference>
<keyword evidence="4" id="KW-0175">Coiled coil</keyword>
<dbReference type="SMART" id="SM00324">
    <property type="entry name" value="RhoGAP"/>
    <property type="match status" value="1"/>
</dbReference>
<dbReference type="Proteomes" id="UP001497382">
    <property type="component" value="Unassembled WGS sequence"/>
</dbReference>
<dbReference type="Gene3D" id="1.10.555.10">
    <property type="entry name" value="Rho GTPase activation protein"/>
    <property type="match status" value="1"/>
</dbReference>
<protein>
    <recommendedName>
        <fullName evidence="11">Rho GTPase activating protein 10</fullName>
    </recommendedName>
</protein>
<comment type="caution">
    <text evidence="9">The sequence shown here is derived from an EMBL/GenBank/DDBJ whole genome shotgun (WGS) entry which is preliminary data.</text>
</comment>
<dbReference type="InterPro" id="IPR001452">
    <property type="entry name" value="SH3_domain"/>
</dbReference>